<dbReference type="STRING" id="1658765.Msub_12365"/>
<gene>
    <name evidence="1" type="ORF">Msub_12365</name>
</gene>
<organism evidence="1 2">
    <name type="scientific">Marinobacter subterrani</name>
    <dbReference type="NCBI Taxonomy" id="1658765"/>
    <lineage>
        <taxon>Bacteria</taxon>
        <taxon>Pseudomonadati</taxon>
        <taxon>Pseudomonadota</taxon>
        <taxon>Gammaproteobacteria</taxon>
        <taxon>Pseudomonadales</taxon>
        <taxon>Marinobacteraceae</taxon>
        <taxon>Marinobacter</taxon>
    </lineage>
</organism>
<keyword evidence="2" id="KW-1185">Reference proteome</keyword>
<dbReference type="EMBL" id="LFBU01000001">
    <property type="protein sequence ID" value="KMQ76156.1"/>
    <property type="molecule type" value="Genomic_DNA"/>
</dbReference>
<sequence>MTSSKPEQTKDLVWDQHLRWLELISNECKSNQIKRARKRRREESPGKA</sequence>
<comment type="caution">
    <text evidence="1">The sequence shown here is derived from an EMBL/GenBank/DDBJ whole genome shotgun (WGS) entry which is preliminary data.</text>
</comment>
<dbReference type="AlphaFoldDB" id="A0A0J7JEF0"/>
<evidence type="ECO:0000313" key="1">
    <source>
        <dbReference type="EMBL" id="KMQ76156.1"/>
    </source>
</evidence>
<reference evidence="1 2" key="1">
    <citation type="submission" date="2015-06" db="EMBL/GenBank/DDBJ databases">
        <title>Marinobacter subterrani, a genetically tractable neutrophilic iron-oxidizing strain isolated from the Soudan Iron Mine.</title>
        <authorList>
            <person name="Bonis B.M."/>
            <person name="Gralnick J.A."/>
        </authorList>
    </citation>
    <scope>NUCLEOTIDE SEQUENCE [LARGE SCALE GENOMIC DNA]</scope>
    <source>
        <strain evidence="1 2">JG233</strain>
    </source>
</reference>
<protein>
    <submittedName>
        <fullName evidence="1">Uncharacterized protein</fullName>
    </submittedName>
</protein>
<evidence type="ECO:0000313" key="2">
    <source>
        <dbReference type="Proteomes" id="UP000036102"/>
    </source>
</evidence>
<accession>A0A0J7JEF0</accession>
<dbReference type="PATRIC" id="fig|1658765.3.peg.2382"/>
<proteinExistence type="predicted"/>
<name>A0A0J7JEF0_9GAMM</name>
<dbReference type="Proteomes" id="UP000036102">
    <property type="component" value="Unassembled WGS sequence"/>
</dbReference>